<comment type="caution">
    <text evidence="1">The sequence shown here is derived from an EMBL/GenBank/DDBJ whole genome shotgun (WGS) entry which is preliminary data.</text>
</comment>
<keyword evidence="2" id="KW-1185">Reference proteome</keyword>
<evidence type="ECO:0000313" key="1">
    <source>
        <dbReference type="EMBL" id="ORY22839.1"/>
    </source>
</evidence>
<dbReference type="EMBL" id="MCFC01000087">
    <property type="protein sequence ID" value="ORY22839.1"/>
    <property type="molecule type" value="Genomic_DNA"/>
</dbReference>
<dbReference type="AlphaFoldDB" id="A0A1Y2AJV3"/>
<evidence type="ECO:0000313" key="2">
    <source>
        <dbReference type="Proteomes" id="UP000193986"/>
    </source>
</evidence>
<gene>
    <name evidence="1" type="ORF">BCR39DRAFT_370713</name>
</gene>
<reference evidence="1 2" key="1">
    <citation type="submission" date="2016-07" db="EMBL/GenBank/DDBJ databases">
        <title>Pervasive Adenine N6-methylation of Active Genes in Fungi.</title>
        <authorList>
            <consortium name="DOE Joint Genome Institute"/>
            <person name="Mondo S.J."/>
            <person name="Dannebaum R.O."/>
            <person name="Kuo R.C."/>
            <person name="Labutti K."/>
            <person name="Haridas S."/>
            <person name="Kuo A."/>
            <person name="Salamov A."/>
            <person name="Ahrendt S.R."/>
            <person name="Lipzen A."/>
            <person name="Sullivan W."/>
            <person name="Andreopoulos W.B."/>
            <person name="Clum A."/>
            <person name="Lindquist E."/>
            <person name="Daum C."/>
            <person name="Ramamoorthy G.K."/>
            <person name="Gryganskyi A."/>
            <person name="Culley D."/>
            <person name="Magnuson J.K."/>
            <person name="James T.Y."/>
            <person name="O'Malley M.A."/>
            <person name="Stajich J.E."/>
            <person name="Spatafora J.W."/>
            <person name="Visel A."/>
            <person name="Grigoriev I.V."/>
        </authorList>
    </citation>
    <scope>NUCLEOTIDE SEQUENCE [LARGE SCALE GENOMIC DNA]</scope>
    <source>
        <strain evidence="1 2">68-887.2</strain>
    </source>
</reference>
<name>A0A1Y2AJV3_9TREE</name>
<accession>A0A1Y2AJV3</accession>
<proteinExistence type="predicted"/>
<dbReference type="InParanoid" id="A0A1Y2AJV3"/>
<dbReference type="Proteomes" id="UP000193986">
    <property type="component" value="Unassembled WGS sequence"/>
</dbReference>
<organism evidence="1 2">
    <name type="scientific">Naematelia encephala</name>
    <dbReference type="NCBI Taxonomy" id="71784"/>
    <lineage>
        <taxon>Eukaryota</taxon>
        <taxon>Fungi</taxon>
        <taxon>Dikarya</taxon>
        <taxon>Basidiomycota</taxon>
        <taxon>Agaricomycotina</taxon>
        <taxon>Tremellomycetes</taxon>
        <taxon>Tremellales</taxon>
        <taxon>Naemateliaceae</taxon>
        <taxon>Naematelia</taxon>
    </lineage>
</organism>
<protein>
    <submittedName>
        <fullName evidence="1">Uncharacterized protein</fullName>
    </submittedName>
</protein>
<sequence>MNVLHLEEDARLFPGCQKPSALEYNKVHDTPLSDSDMTIFDGNTTSRAIHYRLLRLAAHHTRSISVFPFLVTPLEGKAAIYHRGSRLKRDDDRYTITLSSLMSWELGQRRLRVGLVESANSPGTPFSHVWAFALYSRDEVRGKGKDLILFDDTAEDLRSEYQGQVTFNEITADQRRLISILRKRHVRVEDVMVDLVTTWGSKAATCAWSLRFDSWSALGKTLKMRGESSNDCMTNGTCNNG</sequence>